<dbReference type="EC" id="1.11.1.-" evidence="1"/>
<dbReference type="InterPro" id="IPR003718">
    <property type="entry name" value="OsmC/Ohr_fam"/>
</dbReference>
<sequence>MGDSPGITIRQIEGYRFEIDFGEAFPRLLADEAAPYGKGEGPFPEQILVAGVTNCLCASLVFALGKYRQDAPGIAATSSFRVERNEEGRLRIAGIEVGIALGAPAESLPRIDKVLEQFERFCTVSESVKAGIPVTVAVRDSDGTLLT</sequence>
<dbReference type="Proteomes" id="UP001597176">
    <property type="component" value="Unassembled WGS sequence"/>
</dbReference>
<dbReference type="RefSeq" id="WP_238207702.1">
    <property type="nucleotide sequence ID" value="NZ_JBHTND010000043.1"/>
</dbReference>
<dbReference type="InterPro" id="IPR015946">
    <property type="entry name" value="KH_dom-like_a/b"/>
</dbReference>
<keyword evidence="1" id="KW-0560">Oxidoreductase</keyword>
<gene>
    <name evidence="1" type="ORF">ACFQ4G_20270</name>
</gene>
<evidence type="ECO:0000313" key="2">
    <source>
        <dbReference type="Proteomes" id="UP001597176"/>
    </source>
</evidence>
<dbReference type="Gene3D" id="3.30.300.20">
    <property type="match status" value="1"/>
</dbReference>
<comment type="caution">
    <text evidence="1">The sequence shown here is derived from an EMBL/GenBank/DDBJ whole genome shotgun (WGS) entry which is preliminary data.</text>
</comment>
<dbReference type="SUPFAM" id="SSF82784">
    <property type="entry name" value="OsmC-like"/>
    <property type="match status" value="1"/>
</dbReference>
<organism evidence="1 2">
    <name type="scientific">Methylobacterium marchantiae</name>
    <dbReference type="NCBI Taxonomy" id="600331"/>
    <lineage>
        <taxon>Bacteria</taxon>
        <taxon>Pseudomonadati</taxon>
        <taxon>Pseudomonadota</taxon>
        <taxon>Alphaproteobacteria</taxon>
        <taxon>Hyphomicrobiales</taxon>
        <taxon>Methylobacteriaceae</taxon>
        <taxon>Methylobacterium</taxon>
    </lineage>
</organism>
<name>A0ABW3X326_9HYPH</name>
<keyword evidence="2" id="KW-1185">Reference proteome</keyword>
<dbReference type="EMBL" id="JBHTND010000043">
    <property type="protein sequence ID" value="MFD1303906.1"/>
    <property type="molecule type" value="Genomic_DNA"/>
</dbReference>
<evidence type="ECO:0000313" key="1">
    <source>
        <dbReference type="EMBL" id="MFD1303906.1"/>
    </source>
</evidence>
<dbReference type="Pfam" id="PF02566">
    <property type="entry name" value="OsmC"/>
    <property type="match status" value="1"/>
</dbReference>
<dbReference type="GO" id="GO:0004601">
    <property type="term" value="F:peroxidase activity"/>
    <property type="evidence" value="ECO:0007669"/>
    <property type="project" value="UniProtKB-KW"/>
</dbReference>
<proteinExistence type="predicted"/>
<reference evidence="2" key="1">
    <citation type="journal article" date="2019" name="Int. J. Syst. Evol. Microbiol.">
        <title>The Global Catalogue of Microorganisms (GCM) 10K type strain sequencing project: providing services to taxonomists for standard genome sequencing and annotation.</title>
        <authorList>
            <consortium name="The Broad Institute Genomics Platform"/>
            <consortium name="The Broad Institute Genome Sequencing Center for Infectious Disease"/>
            <person name="Wu L."/>
            <person name="Ma J."/>
        </authorList>
    </citation>
    <scope>NUCLEOTIDE SEQUENCE [LARGE SCALE GENOMIC DNA]</scope>
    <source>
        <strain evidence="2">CCUG 56108</strain>
    </source>
</reference>
<keyword evidence="1" id="KW-0575">Peroxidase</keyword>
<protein>
    <submittedName>
        <fullName evidence="1">OsmC family protein</fullName>
        <ecNumber evidence="1">1.11.1.-</ecNumber>
    </submittedName>
</protein>
<dbReference type="InterPro" id="IPR036102">
    <property type="entry name" value="OsmC/Ohrsf"/>
</dbReference>
<accession>A0ABW3X326</accession>